<gene>
    <name evidence="20" type="ORF">ZIOFF_010822</name>
</gene>
<keyword evidence="6" id="KW-0808">Transferase</keyword>
<dbReference type="PROSITE" id="PS50011">
    <property type="entry name" value="PROTEIN_KINASE_DOM"/>
    <property type="match status" value="1"/>
</dbReference>
<comment type="caution">
    <text evidence="20">The sequence shown here is derived from an EMBL/GenBank/DDBJ whole genome shotgun (WGS) entry which is preliminary data.</text>
</comment>
<dbReference type="GO" id="GO:0005886">
    <property type="term" value="C:plasma membrane"/>
    <property type="evidence" value="ECO:0007669"/>
    <property type="project" value="TreeGrafter"/>
</dbReference>
<dbReference type="EMBL" id="JACMSC010000003">
    <property type="protein sequence ID" value="KAG6528638.1"/>
    <property type="molecule type" value="Genomic_DNA"/>
</dbReference>
<evidence type="ECO:0000256" key="10">
    <source>
        <dbReference type="ARBA" id="ARBA00022741"/>
    </source>
</evidence>
<accession>A0A8J5HQA6</accession>
<dbReference type="FunFam" id="1.10.510.10:FF:000044">
    <property type="entry name" value="Putative LRR receptor-like serine/threonine-protein kinase"/>
    <property type="match status" value="1"/>
</dbReference>
<sequence>MAWPRSLLVFFFILALPLLLLQGRVAAQANTTTDPAEVLALNTILARWGLTASSAWNFSGDPCTGAAIDETNILSRDFNPGIKCVCTYNNSRTCHITQLCDTAIFLGTVFVWKVYATHTVVGPFPQELQNLPYLFDLNLAQNYLTGTLPAFIGNFTDMQYFVGTNALSGQVPPELGNLRRLISLSIATNNFSGSVPPELGNLTNLQQLYLRSSGLSGELPQSLSNLRSLRTMWATDNNFIGRIPDYIGTWTNLTSLRLQGNSFQGPIPSSFASQTQLTDLRIGDIINGSSSLDFIANMTSLSTLVLRNCKISDSIPLNFEKYNTLTLLDLSFNNITGQVPQSLFNLSSLAFLFLGNNSFSGSLPLQKSNELMNMYRAFIDLSYNQLSGRFPSWVSQGNLHLNLVANNFVFDDSNSSNLPSGLNCLQRTFPCYRGFPICANRAISASDNTLYEVDDANLTTASYFVTDTTRWGLSSVGRFMDSPAPAYMTNSQSQFENTLDSELFQTARLSPSSLRYYGLGLENGNYTVRLQFAETAFPDTPTFESVGRRVFDIYIQNDLKERDFDIRKLAGGRSLVAVSKEFTVSVSDNFLEIHFFWAGKGTCCQPTQGYYGPLISAISVSPDFNPSVSNRLPSSKKNRAGLDVKPFTFSYVELRNATEDFSSSNILGEGGFGPVFKGELQDGRTIAVKQLAATSHQGKAQFLTEIATISAVQHRNLIKLYGCCVEEDKRILVYEYSENKSLDQAIFGKSSLHLDWPKRFDILLGIARGLAYLHEESRVRIVHRDVKASNILLDADLNPKISDFGLAKLYDDKMTHINTRVAGTIGYLAPEYAMRGHLTEKADVFAYGVLALEILSGRPNSDPTLEKDKAWNLHDDKRELDIADPELPTFNEIELHRVIGIALLCTLASPLHRPPMSRVVAMLVGDTEVVDVTSRPSYLTDWQFMDGTSSFTANYFGPSTQRSENSEVSFTSNANTPVDTESQPLTPQLSTNTGI</sequence>
<keyword evidence="11" id="KW-0418">Kinase</keyword>
<dbReference type="EC" id="2.7.11.1" evidence="2"/>
<dbReference type="InterPro" id="IPR008271">
    <property type="entry name" value="Ser/Thr_kinase_AS"/>
</dbReference>
<name>A0A8J5HQA6_ZINOF</name>
<dbReference type="InterPro" id="IPR000719">
    <property type="entry name" value="Prot_kinase_dom"/>
</dbReference>
<evidence type="ECO:0000313" key="20">
    <source>
        <dbReference type="EMBL" id="KAG6528638.1"/>
    </source>
</evidence>
<dbReference type="Gene3D" id="3.80.10.10">
    <property type="entry name" value="Ribonuclease Inhibitor"/>
    <property type="match status" value="2"/>
</dbReference>
<evidence type="ECO:0000256" key="3">
    <source>
        <dbReference type="ARBA" id="ARBA00022527"/>
    </source>
</evidence>
<proteinExistence type="predicted"/>
<keyword evidence="9" id="KW-0677">Repeat</keyword>
<evidence type="ECO:0000256" key="6">
    <source>
        <dbReference type="ARBA" id="ARBA00022679"/>
    </source>
</evidence>
<feature type="signal peptide" evidence="18">
    <location>
        <begin position="1"/>
        <end position="27"/>
    </location>
</feature>
<dbReference type="PANTHER" id="PTHR48006:SF34">
    <property type="entry name" value="OS08G0203700 PROTEIN"/>
    <property type="match status" value="1"/>
</dbReference>
<dbReference type="FunFam" id="3.80.10.10:FF:001380">
    <property type="entry name" value="Os05g0256100 protein"/>
    <property type="match status" value="1"/>
</dbReference>
<dbReference type="SUPFAM" id="SSF52058">
    <property type="entry name" value="L domain-like"/>
    <property type="match status" value="1"/>
</dbReference>
<evidence type="ECO:0000256" key="7">
    <source>
        <dbReference type="ARBA" id="ARBA00022692"/>
    </source>
</evidence>
<dbReference type="InterPro" id="IPR001245">
    <property type="entry name" value="Ser-Thr/Tyr_kinase_cat_dom"/>
</dbReference>
<dbReference type="SUPFAM" id="SSF56112">
    <property type="entry name" value="Protein kinase-like (PK-like)"/>
    <property type="match status" value="1"/>
</dbReference>
<keyword evidence="13" id="KW-1133">Transmembrane helix</keyword>
<evidence type="ECO:0000256" key="1">
    <source>
        <dbReference type="ARBA" id="ARBA00004167"/>
    </source>
</evidence>
<keyword evidence="21" id="KW-1185">Reference proteome</keyword>
<dbReference type="InterPro" id="IPR001611">
    <property type="entry name" value="Leu-rich_rpt"/>
</dbReference>
<evidence type="ECO:0000256" key="11">
    <source>
        <dbReference type="ARBA" id="ARBA00022777"/>
    </source>
</evidence>
<keyword evidence="15" id="KW-0675">Receptor</keyword>
<evidence type="ECO:0000256" key="17">
    <source>
        <dbReference type="SAM" id="MobiDB-lite"/>
    </source>
</evidence>
<comment type="subcellular location">
    <subcellularLocation>
        <location evidence="1">Membrane</location>
        <topology evidence="1">Single-pass membrane protein</topology>
    </subcellularLocation>
</comment>
<dbReference type="GO" id="GO:0005524">
    <property type="term" value="F:ATP binding"/>
    <property type="evidence" value="ECO:0007669"/>
    <property type="project" value="UniProtKB-KW"/>
</dbReference>
<reference evidence="20 21" key="1">
    <citation type="submission" date="2020-08" db="EMBL/GenBank/DDBJ databases">
        <title>Plant Genome Project.</title>
        <authorList>
            <person name="Zhang R.-G."/>
        </authorList>
    </citation>
    <scope>NUCLEOTIDE SEQUENCE [LARGE SCALE GENOMIC DNA]</scope>
    <source>
        <tissue evidence="20">Rhizome</tissue>
    </source>
</reference>
<dbReference type="Gene3D" id="2.60.120.430">
    <property type="entry name" value="Galactose-binding lectin"/>
    <property type="match status" value="1"/>
</dbReference>
<evidence type="ECO:0000256" key="4">
    <source>
        <dbReference type="ARBA" id="ARBA00022553"/>
    </source>
</evidence>
<dbReference type="InterPro" id="IPR032675">
    <property type="entry name" value="LRR_dom_sf"/>
</dbReference>
<feature type="domain" description="Protein kinase" evidence="19">
    <location>
        <begin position="661"/>
        <end position="930"/>
    </location>
</feature>
<keyword evidence="12" id="KW-0067">ATP-binding</keyword>
<keyword evidence="3" id="KW-0723">Serine/threonine-protein kinase</keyword>
<dbReference type="Proteomes" id="UP000734854">
    <property type="component" value="Unassembled WGS sequence"/>
</dbReference>
<evidence type="ECO:0000259" key="19">
    <source>
        <dbReference type="PROSITE" id="PS50011"/>
    </source>
</evidence>
<evidence type="ECO:0000313" key="21">
    <source>
        <dbReference type="Proteomes" id="UP000734854"/>
    </source>
</evidence>
<evidence type="ECO:0000256" key="18">
    <source>
        <dbReference type="SAM" id="SignalP"/>
    </source>
</evidence>
<keyword evidence="4" id="KW-0597">Phosphoprotein</keyword>
<dbReference type="InterPro" id="IPR051824">
    <property type="entry name" value="LRR_Rcpt-Like_S/T_Kinase"/>
</dbReference>
<evidence type="ECO:0000256" key="15">
    <source>
        <dbReference type="ARBA" id="ARBA00023170"/>
    </source>
</evidence>
<evidence type="ECO:0000256" key="16">
    <source>
        <dbReference type="ARBA" id="ARBA00023180"/>
    </source>
</evidence>
<dbReference type="Pfam" id="PF07714">
    <property type="entry name" value="PK_Tyr_Ser-Thr"/>
    <property type="match status" value="1"/>
</dbReference>
<dbReference type="GO" id="GO:0004674">
    <property type="term" value="F:protein serine/threonine kinase activity"/>
    <property type="evidence" value="ECO:0007669"/>
    <property type="project" value="UniProtKB-KW"/>
</dbReference>
<evidence type="ECO:0000256" key="8">
    <source>
        <dbReference type="ARBA" id="ARBA00022729"/>
    </source>
</evidence>
<dbReference type="Gene3D" id="1.10.510.10">
    <property type="entry name" value="Transferase(Phosphotransferase) domain 1"/>
    <property type="match status" value="1"/>
</dbReference>
<keyword evidence="7" id="KW-0812">Transmembrane</keyword>
<dbReference type="CDD" id="cd14066">
    <property type="entry name" value="STKc_IRAK"/>
    <property type="match status" value="1"/>
</dbReference>
<dbReference type="Pfam" id="PF00560">
    <property type="entry name" value="LRR_1"/>
    <property type="match status" value="4"/>
</dbReference>
<keyword evidence="16" id="KW-0325">Glycoprotein</keyword>
<dbReference type="FunFam" id="3.30.200.20:FF:000140">
    <property type="entry name" value="Leucine-rich repeat receptor-like protein kinase"/>
    <property type="match status" value="1"/>
</dbReference>
<evidence type="ECO:0000256" key="14">
    <source>
        <dbReference type="ARBA" id="ARBA00023136"/>
    </source>
</evidence>
<evidence type="ECO:0000256" key="12">
    <source>
        <dbReference type="ARBA" id="ARBA00022840"/>
    </source>
</evidence>
<keyword evidence="14" id="KW-0472">Membrane</keyword>
<evidence type="ECO:0000256" key="9">
    <source>
        <dbReference type="ARBA" id="ARBA00022737"/>
    </source>
</evidence>
<organism evidence="20 21">
    <name type="scientific">Zingiber officinale</name>
    <name type="common">Ginger</name>
    <name type="synonym">Amomum zingiber</name>
    <dbReference type="NCBI Taxonomy" id="94328"/>
    <lineage>
        <taxon>Eukaryota</taxon>
        <taxon>Viridiplantae</taxon>
        <taxon>Streptophyta</taxon>
        <taxon>Embryophyta</taxon>
        <taxon>Tracheophyta</taxon>
        <taxon>Spermatophyta</taxon>
        <taxon>Magnoliopsida</taxon>
        <taxon>Liliopsida</taxon>
        <taxon>Zingiberales</taxon>
        <taxon>Zingiberaceae</taxon>
        <taxon>Zingiber</taxon>
    </lineage>
</organism>
<dbReference type="Pfam" id="PF11721">
    <property type="entry name" value="Malectin"/>
    <property type="match status" value="1"/>
</dbReference>
<evidence type="ECO:0000256" key="2">
    <source>
        <dbReference type="ARBA" id="ARBA00012513"/>
    </source>
</evidence>
<keyword evidence="8 18" id="KW-0732">Signal</keyword>
<dbReference type="Gene3D" id="3.30.200.20">
    <property type="entry name" value="Phosphorylase Kinase, domain 1"/>
    <property type="match status" value="1"/>
</dbReference>
<evidence type="ECO:0000256" key="5">
    <source>
        <dbReference type="ARBA" id="ARBA00022614"/>
    </source>
</evidence>
<dbReference type="InterPro" id="IPR011009">
    <property type="entry name" value="Kinase-like_dom_sf"/>
</dbReference>
<feature type="region of interest" description="Disordered" evidence="17">
    <location>
        <begin position="956"/>
        <end position="995"/>
    </location>
</feature>
<keyword evidence="10" id="KW-0547">Nucleotide-binding</keyword>
<feature type="chain" id="PRO_5035171483" description="non-specific serine/threonine protein kinase" evidence="18">
    <location>
        <begin position="28"/>
        <end position="995"/>
    </location>
</feature>
<dbReference type="FunFam" id="3.80.10.10:FF:000298">
    <property type="entry name" value="Putative LRR receptor-like serine/threonine-protein kinase"/>
    <property type="match status" value="1"/>
</dbReference>
<dbReference type="PROSITE" id="PS00108">
    <property type="entry name" value="PROTEIN_KINASE_ST"/>
    <property type="match status" value="1"/>
</dbReference>
<dbReference type="InterPro" id="IPR021720">
    <property type="entry name" value="Malectin_dom"/>
</dbReference>
<dbReference type="PANTHER" id="PTHR48006">
    <property type="entry name" value="LEUCINE-RICH REPEAT-CONTAINING PROTEIN DDB_G0281931-RELATED"/>
    <property type="match status" value="1"/>
</dbReference>
<dbReference type="AlphaFoldDB" id="A0A8J5HQA6"/>
<protein>
    <recommendedName>
        <fullName evidence="2">non-specific serine/threonine protein kinase</fullName>
        <ecNumber evidence="2">2.7.11.1</ecNumber>
    </recommendedName>
</protein>
<dbReference type="FunFam" id="2.60.120.430:FF:000002">
    <property type="entry name" value="Leucine-rich repeat receptor-like protein kinase"/>
    <property type="match status" value="1"/>
</dbReference>
<dbReference type="SMART" id="SM00220">
    <property type="entry name" value="S_TKc"/>
    <property type="match status" value="1"/>
</dbReference>
<keyword evidence="5" id="KW-0433">Leucine-rich repeat</keyword>
<evidence type="ECO:0000256" key="13">
    <source>
        <dbReference type="ARBA" id="ARBA00022989"/>
    </source>
</evidence>